<reference evidence="2 3" key="1">
    <citation type="submission" date="2019-01" db="EMBL/GenBank/DDBJ databases">
        <title>Pseudoxanthomonas composti sp. nov., isolated from compost.</title>
        <authorList>
            <person name="Yang G."/>
        </authorList>
    </citation>
    <scope>NUCLEOTIDE SEQUENCE [LARGE SCALE GENOMIC DNA]</scope>
    <source>
        <strain evidence="2 3">GSS15</strain>
    </source>
</reference>
<feature type="signal peptide" evidence="1">
    <location>
        <begin position="1"/>
        <end position="23"/>
    </location>
</feature>
<evidence type="ECO:0000256" key="1">
    <source>
        <dbReference type="SAM" id="SignalP"/>
    </source>
</evidence>
<dbReference type="InterPro" id="IPR047111">
    <property type="entry name" value="YbaP-like"/>
</dbReference>
<dbReference type="CDD" id="cd14789">
    <property type="entry name" value="Tiki"/>
    <property type="match status" value="1"/>
</dbReference>
<organism evidence="2 3">
    <name type="scientific">Pseudoxanthomonas composti</name>
    <dbReference type="NCBI Taxonomy" id="2137479"/>
    <lineage>
        <taxon>Bacteria</taxon>
        <taxon>Pseudomonadati</taxon>
        <taxon>Pseudomonadota</taxon>
        <taxon>Gammaproteobacteria</taxon>
        <taxon>Lysobacterales</taxon>
        <taxon>Lysobacteraceae</taxon>
        <taxon>Pseudoxanthomonas</taxon>
    </lineage>
</organism>
<gene>
    <name evidence="2" type="ORF">EPA99_10545</name>
</gene>
<dbReference type="AlphaFoldDB" id="A0A4Q1JUR3"/>
<sequence>MLCRGLARLSLLLLLPAALCAQAQDTASLAPPVPLLWKVSDADSSMYLLGSFHLLMPQDYPLSSDVDVAFKDAESLTFEIAPQEMFSPSFGLQMGQAGLRTDGSVLDSELTPATRSLLSHWVATHAESLARAGMTSDMLQRFKPWFVGLTISVVQMTEQGLDPKLGLDTHLATEAGKAGKPTGGLETAAQQIAFFDKMEPGAQVQFLEESLTSADEGPEEARRLHAAWRAGQDDVLWNEMGVQMRQEYPELYQRVNAERNKAWLPKIEQQLASPSGQDGMLVVGALHLLGPDGLVELLKAKGYKVERICSVCGKPAK</sequence>
<dbReference type="Proteomes" id="UP000289784">
    <property type="component" value="Unassembled WGS sequence"/>
</dbReference>
<dbReference type="Pfam" id="PF01963">
    <property type="entry name" value="TraB_PrgY_gumN"/>
    <property type="match status" value="1"/>
</dbReference>
<evidence type="ECO:0000313" key="2">
    <source>
        <dbReference type="EMBL" id="RXR05460.1"/>
    </source>
</evidence>
<dbReference type="PANTHER" id="PTHR40590:SF1">
    <property type="entry name" value="CYTOPLASMIC PROTEIN"/>
    <property type="match status" value="1"/>
</dbReference>
<keyword evidence="1" id="KW-0732">Signal</keyword>
<dbReference type="InterPro" id="IPR002816">
    <property type="entry name" value="TraB/PrgY/GumN_fam"/>
</dbReference>
<dbReference type="EMBL" id="SAWZ01000005">
    <property type="protein sequence ID" value="RXR05460.1"/>
    <property type="molecule type" value="Genomic_DNA"/>
</dbReference>
<dbReference type="OrthoDB" id="357294at2"/>
<dbReference type="RefSeq" id="WP_129471461.1">
    <property type="nucleotide sequence ID" value="NZ_SAWZ01000005.1"/>
</dbReference>
<protein>
    <submittedName>
        <fullName evidence="2">TraB/GumN family protein</fullName>
    </submittedName>
</protein>
<dbReference type="PANTHER" id="PTHR40590">
    <property type="entry name" value="CYTOPLASMIC PROTEIN-RELATED"/>
    <property type="match status" value="1"/>
</dbReference>
<comment type="caution">
    <text evidence="2">The sequence shown here is derived from an EMBL/GenBank/DDBJ whole genome shotgun (WGS) entry which is preliminary data.</text>
</comment>
<keyword evidence="3" id="KW-1185">Reference proteome</keyword>
<accession>A0A4Q1JUR3</accession>
<name>A0A4Q1JUR3_9GAMM</name>
<feature type="chain" id="PRO_5020671301" evidence="1">
    <location>
        <begin position="24"/>
        <end position="317"/>
    </location>
</feature>
<proteinExistence type="predicted"/>
<evidence type="ECO:0000313" key="3">
    <source>
        <dbReference type="Proteomes" id="UP000289784"/>
    </source>
</evidence>